<comment type="caution">
    <text evidence="1">The sequence shown here is derived from an EMBL/GenBank/DDBJ whole genome shotgun (WGS) entry which is preliminary data.</text>
</comment>
<dbReference type="InterPro" id="IPR007367">
    <property type="entry name" value="DUF433"/>
</dbReference>
<name>A0ABV4XYT0_9CYAN</name>
<dbReference type="Gene3D" id="1.10.10.10">
    <property type="entry name" value="Winged helix-like DNA-binding domain superfamily/Winged helix DNA-binding domain"/>
    <property type="match status" value="1"/>
</dbReference>
<keyword evidence="2" id="KW-1185">Reference proteome</keyword>
<evidence type="ECO:0000313" key="1">
    <source>
        <dbReference type="EMBL" id="MFB2896876.1"/>
    </source>
</evidence>
<dbReference type="Pfam" id="PF04255">
    <property type="entry name" value="DUF433"/>
    <property type="match status" value="1"/>
</dbReference>
<protein>
    <submittedName>
        <fullName evidence="1">DUF433 domain-containing protein</fullName>
    </submittedName>
</protein>
<dbReference type="RefSeq" id="WP_413266494.1">
    <property type="nucleotide sequence ID" value="NZ_JBHFNR010000220.1"/>
</dbReference>
<dbReference type="PANTHER" id="PTHR34849">
    <property type="entry name" value="SSL5025 PROTEIN"/>
    <property type="match status" value="1"/>
</dbReference>
<proteinExistence type="predicted"/>
<reference evidence="1 2" key="1">
    <citation type="submission" date="2024-09" db="EMBL/GenBank/DDBJ databases">
        <title>Floridaenema gen nov. (Aerosakkonemataceae, Aerosakkonematales ord. nov., Cyanobacteria) from benthic tropical and subtropical fresh waters, with the description of four new species.</title>
        <authorList>
            <person name="Moretto J.A."/>
            <person name="Berthold D.E."/>
            <person name="Lefler F.W."/>
            <person name="Huang I.-S."/>
            <person name="Laughinghouse H. IV."/>
        </authorList>
    </citation>
    <scope>NUCLEOTIDE SEQUENCE [LARGE SCALE GENOMIC DNA]</scope>
    <source>
        <strain evidence="1 2">BLCC-F50</strain>
    </source>
</reference>
<gene>
    <name evidence="1" type="ORF">ACE1CI_28520</name>
</gene>
<dbReference type="Proteomes" id="UP001576784">
    <property type="component" value="Unassembled WGS sequence"/>
</dbReference>
<accession>A0ABV4XYT0</accession>
<sequence length="108" mass="12426">MSISFPDEPVPLEIGDDRVVRVKGTRVTLDTIVVTFNQGKTALEIASQYPSLQLVDVYATIVFYLRHRPYVDAYLQERQEQAREIRELNEANFADQGVRDRLLARRSS</sequence>
<dbReference type="EMBL" id="JBHFNR010000220">
    <property type="protein sequence ID" value="MFB2896876.1"/>
    <property type="molecule type" value="Genomic_DNA"/>
</dbReference>
<dbReference type="SUPFAM" id="SSF46689">
    <property type="entry name" value="Homeodomain-like"/>
    <property type="match status" value="1"/>
</dbReference>
<dbReference type="InterPro" id="IPR036388">
    <property type="entry name" value="WH-like_DNA-bd_sf"/>
</dbReference>
<organism evidence="1 2">
    <name type="scientific">Floridaenema flaviceps BLCC-F50</name>
    <dbReference type="NCBI Taxonomy" id="3153642"/>
    <lineage>
        <taxon>Bacteria</taxon>
        <taxon>Bacillati</taxon>
        <taxon>Cyanobacteriota</taxon>
        <taxon>Cyanophyceae</taxon>
        <taxon>Oscillatoriophycideae</taxon>
        <taxon>Aerosakkonematales</taxon>
        <taxon>Aerosakkonemataceae</taxon>
        <taxon>Floridanema</taxon>
        <taxon>Floridanema flaviceps</taxon>
    </lineage>
</organism>
<dbReference type="PANTHER" id="PTHR34849:SF1">
    <property type="entry name" value="SLR0770 PROTEIN"/>
    <property type="match status" value="1"/>
</dbReference>
<evidence type="ECO:0000313" key="2">
    <source>
        <dbReference type="Proteomes" id="UP001576784"/>
    </source>
</evidence>
<dbReference type="InterPro" id="IPR009057">
    <property type="entry name" value="Homeodomain-like_sf"/>
</dbReference>